<dbReference type="Pfam" id="PF08285">
    <property type="entry name" value="DPM3"/>
    <property type="match status" value="1"/>
</dbReference>
<evidence type="ECO:0000313" key="8">
    <source>
        <dbReference type="EMBL" id="CDS42525.1"/>
    </source>
</evidence>
<accession>A0A068YK37</accession>
<evidence type="ECO:0000256" key="6">
    <source>
        <dbReference type="ARBA" id="ARBA00023136"/>
    </source>
</evidence>
<feature type="transmembrane region" description="Helical" evidence="7">
    <location>
        <begin position="96"/>
        <end position="116"/>
    </location>
</feature>
<comment type="similarity">
    <text evidence="2 7">Belongs to the DPM3 family.</text>
</comment>
<comment type="subcellular location">
    <subcellularLocation>
        <location evidence="1 7">Endoplasmic reticulum membrane</location>
        <topology evidence="1 7">Multi-pass membrane protein</topology>
    </subcellularLocation>
</comment>
<feature type="transmembrane region" description="Helical" evidence="7">
    <location>
        <begin position="28"/>
        <end position="47"/>
    </location>
</feature>
<protein>
    <recommendedName>
        <fullName evidence="7">Dolichol-phosphate mannosyltransferase subunit 3</fullName>
    </recommendedName>
</protein>
<evidence type="ECO:0000256" key="2">
    <source>
        <dbReference type="ARBA" id="ARBA00010430"/>
    </source>
</evidence>
<reference evidence="8" key="2">
    <citation type="submission" date="2015-11" db="EMBL/GenBank/DDBJ databases">
        <authorList>
            <person name="Zhang Y."/>
            <person name="Guo Z."/>
        </authorList>
    </citation>
    <scope>NUCLEOTIDE SEQUENCE</scope>
</reference>
<evidence type="ECO:0000256" key="1">
    <source>
        <dbReference type="ARBA" id="ARBA00004477"/>
    </source>
</evidence>
<keyword evidence="6 7" id="KW-0472">Membrane</keyword>
<dbReference type="EMBL" id="LN902842">
    <property type="protein sequence ID" value="CDS42525.1"/>
    <property type="molecule type" value="Genomic_DNA"/>
</dbReference>
<dbReference type="AlphaFoldDB" id="A0A068YK37"/>
<comment type="caution">
    <text evidence="7">Lacks conserved residue(s) required for the propagation of feature annotation.</text>
</comment>
<keyword evidence="9" id="KW-1185">Reference proteome</keyword>
<dbReference type="GO" id="GO:0016757">
    <property type="term" value="F:glycosyltransferase activity"/>
    <property type="evidence" value="ECO:0007669"/>
    <property type="project" value="UniProtKB-KW"/>
</dbReference>
<comment type="function">
    <text evidence="7">Stabilizer subunit of the dolichol-phosphate mannose (DPM) synthase complex; tethers catalytic subunit to the ER.</text>
</comment>
<dbReference type="GO" id="GO:0005789">
    <property type="term" value="C:endoplasmic reticulum membrane"/>
    <property type="evidence" value="ECO:0007669"/>
    <property type="project" value="UniProtKB-SubCell"/>
</dbReference>
<evidence type="ECO:0000256" key="7">
    <source>
        <dbReference type="RuleBase" id="RU365085"/>
    </source>
</evidence>
<gene>
    <name evidence="8" type="ORF">EmuJ_001024100</name>
</gene>
<evidence type="ECO:0000256" key="4">
    <source>
        <dbReference type="ARBA" id="ARBA00022824"/>
    </source>
</evidence>
<keyword evidence="5 7" id="KW-1133">Transmembrane helix</keyword>
<keyword evidence="3 7" id="KW-0812">Transmembrane</keyword>
<keyword evidence="8" id="KW-0808">Transferase</keyword>
<dbReference type="Proteomes" id="UP000017246">
    <property type="component" value="Unassembled WGS sequence"/>
</dbReference>
<dbReference type="OrthoDB" id="2014333at2759"/>
<evidence type="ECO:0000256" key="5">
    <source>
        <dbReference type="ARBA" id="ARBA00022989"/>
    </source>
</evidence>
<keyword evidence="8" id="KW-0328">Glycosyltransferase</keyword>
<keyword evidence="4 7" id="KW-0256">Endoplasmic reticulum</keyword>
<name>A0A068YK37_ECHMU</name>
<dbReference type="InterPro" id="IPR013174">
    <property type="entry name" value="DPM3"/>
</dbReference>
<comment type="pathway">
    <text evidence="7">Protein modification; protein glycosylation.</text>
</comment>
<proteinExistence type="inferred from homology"/>
<dbReference type="UniPathway" id="UPA00378"/>
<evidence type="ECO:0000256" key="3">
    <source>
        <dbReference type="ARBA" id="ARBA00022692"/>
    </source>
</evidence>
<comment type="subunit">
    <text evidence="7">Component of the dolichol-phosphate mannose (DPM) synthase complex.</text>
</comment>
<reference evidence="8" key="1">
    <citation type="journal article" date="2013" name="Nature">
        <title>The genomes of four tapeworm species reveal adaptations to parasitism.</title>
        <authorList>
            <person name="Tsai I.J."/>
            <person name="Zarowiecki M."/>
            <person name="Holroyd N."/>
            <person name="Garciarrubio A."/>
            <person name="Sanchez-Flores A."/>
            <person name="Brooks K.L."/>
            <person name="Tracey A."/>
            <person name="Bobes R.J."/>
            <person name="Fragoso G."/>
            <person name="Sciutto E."/>
            <person name="Aslett M."/>
            <person name="Beasley H."/>
            <person name="Bennett H.M."/>
            <person name="Cai J."/>
            <person name="Camicia F."/>
            <person name="Clark R."/>
            <person name="Cucher M."/>
            <person name="De Silva N."/>
            <person name="Day T.A."/>
            <person name="Deplazes P."/>
            <person name="Estrada K."/>
            <person name="Fernandez C."/>
            <person name="Holland P.W."/>
            <person name="Hou J."/>
            <person name="Hu S."/>
            <person name="Huckvale T."/>
            <person name="Hung S.S."/>
            <person name="Kamenetzky L."/>
            <person name="Keane J.A."/>
            <person name="Kiss F."/>
            <person name="Koziol U."/>
            <person name="Lambert O."/>
            <person name="Liu K."/>
            <person name="Luo X."/>
            <person name="Luo Y."/>
            <person name="Macchiaroli N."/>
            <person name="Nichol S."/>
            <person name="Paps J."/>
            <person name="Parkinson J."/>
            <person name="Pouchkina-Stantcheva N."/>
            <person name="Riddiford N."/>
            <person name="Rosenzvit M."/>
            <person name="Salinas G."/>
            <person name="Wasmuth J.D."/>
            <person name="Zamanian M."/>
            <person name="Zheng Y."/>
            <person name="Cai X."/>
            <person name="Soberon X."/>
            <person name="Olson P.D."/>
            <person name="Laclette J.P."/>
            <person name="Brehm K."/>
            <person name="Berriman M."/>
            <person name="Garciarrubio A."/>
            <person name="Bobes R.J."/>
            <person name="Fragoso G."/>
            <person name="Sanchez-Flores A."/>
            <person name="Estrada K."/>
            <person name="Cevallos M.A."/>
            <person name="Morett E."/>
            <person name="Gonzalez V."/>
            <person name="Portillo T."/>
            <person name="Ochoa-Leyva A."/>
            <person name="Jose M.V."/>
            <person name="Sciutto E."/>
            <person name="Landa A."/>
            <person name="Jimenez L."/>
            <person name="Valdes V."/>
            <person name="Carrero J.C."/>
            <person name="Larralde C."/>
            <person name="Morales-Montor J."/>
            <person name="Limon-Lason J."/>
            <person name="Soberon X."/>
            <person name="Laclette J.P."/>
        </authorList>
    </citation>
    <scope>NUCLEOTIDE SEQUENCE [LARGE SCALE GENOMIC DNA]</scope>
</reference>
<evidence type="ECO:0000313" key="9">
    <source>
        <dbReference type="Proteomes" id="UP000017246"/>
    </source>
</evidence>
<organism evidence="8 9">
    <name type="scientific">Echinococcus multilocularis</name>
    <name type="common">Fox tapeworm</name>
    <dbReference type="NCBI Taxonomy" id="6211"/>
    <lineage>
        <taxon>Eukaryota</taxon>
        <taxon>Metazoa</taxon>
        <taxon>Spiralia</taxon>
        <taxon>Lophotrochozoa</taxon>
        <taxon>Platyhelminthes</taxon>
        <taxon>Cestoda</taxon>
        <taxon>Eucestoda</taxon>
        <taxon>Cyclophyllidea</taxon>
        <taxon>Taeniidae</taxon>
        <taxon>Echinococcus</taxon>
    </lineage>
</organism>
<feature type="transmembrane region" description="Helical" evidence="7">
    <location>
        <begin position="59"/>
        <end position="84"/>
    </location>
</feature>
<sequence>MVIKLHHGGLKLGFADRFNVGTPPMVRAVRWITGVVLSIAVWLGVLYAPFSRSNALDLIILYSPVAIIISFGLFSFFFIIYGVVTFNDCPSKTRSFHLFFVFCNIFLMYNPSMLQIRSGFSLGQFKDMYYTPPLILMKTCRGPNKFSSCLPLSSLLKSGFRSVHFPLNDCS</sequence>